<dbReference type="Proteomes" id="UP000054279">
    <property type="component" value="Unassembled WGS sequence"/>
</dbReference>
<accession>A0A0C9VXV8</accession>
<reference evidence="2 3" key="1">
    <citation type="submission" date="2014-06" db="EMBL/GenBank/DDBJ databases">
        <title>Evolutionary Origins and Diversification of the Mycorrhizal Mutualists.</title>
        <authorList>
            <consortium name="DOE Joint Genome Institute"/>
            <consortium name="Mycorrhizal Genomics Consortium"/>
            <person name="Kohler A."/>
            <person name="Kuo A."/>
            <person name="Nagy L.G."/>
            <person name="Floudas D."/>
            <person name="Copeland A."/>
            <person name="Barry K.W."/>
            <person name="Cichocki N."/>
            <person name="Veneault-Fourrey C."/>
            <person name="LaButti K."/>
            <person name="Lindquist E.A."/>
            <person name="Lipzen A."/>
            <person name="Lundell T."/>
            <person name="Morin E."/>
            <person name="Murat C."/>
            <person name="Riley R."/>
            <person name="Ohm R."/>
            <person name="Sun H."/>
            <person name="Tunlid A."/>
            <person name="Henrissat B."/>
            <person name="Grigoriev I.V."/>
            <person name="Hibbett D.S."/>
            <person name="Martin F."/>
        </authorList>
    </citation>
    <scope>NUCLEOTIDE SEQUENCE [LARGE SCALE GENOMIC DNA]</scope>
    <source>
        <strain evidence="2 3">SS14</strain>
    </source>
</reference>
<dbReference type="EMBL" id="KN837124">
    <property type="protein sequence ID" value="KIJ43291.1"/>
    <property type="molecule type" value="Genomic_DNA"/>
</dbReference>
<dbReference type="AlphaFoldDB" id="A0A0C9VXV8"/>
<protein>
    <submittedName>
        <fullName evidence="2">Unplaced genomic scaffold SPHSTscaffold_49, whole genome shotgun sequence</fullName>
    </submittedName>
</protein>
<evidence type="ECO:0000256" key="1">
    <source>
        <dbReference type="SAM" id="SignalP"/>
    </source>
</evidence>
<gene>
    <name evidence="2" type="ORF">M422DRAFT_253496</name>
</gene>
<evidence type="ECO:0000313" key="3">
    <source>
        <dbReference type="Proteomes" id="UP000054279"/>
    </source>
</evidence>
<organism evidence="2 3">
    <name type="scientific">Sphaerobolus stellatus (strain SS14)</name>
    <dbReference type="NCBI Taxonomy" id="990650"/>
    <lineage>
        <taxon>Eukaryota</taxon>
        <taxon>Fungi</taxon>
        <taxon>Dikarya</taxon>
        <taxon>Basidiomycota</taxon>
        <taxon>Agaricomycotina</taxon>
        <taxon>Agaricomycetes</taxon>
        <taxon>Phallomycetidae</taxon>
        <taxon>Geastrales</taxon>
        <taxon>Sphaerobolaceae</taxon>
        <taxon>Sphaerobolus</taxon>
    </lineage>
</organism>
<dbReference type="HOGENOM" id="CLU_171285_0_0_1"/>
<proteinExistence type="predicted"/>
<feature type="chain" id="PRO_5002204921" evidence="1">
    <location>
        <begin position="23"/>
        <end position="114"/>
    </location>
</feature>
<keyword evidence="3" id="KW-1185">Reference proteome</keyword>
<name>A0A0C9VXV8_SPHS4</name>
<sequence length="114" mass="12181">MRFQLSTLLSISVLAFPKMLVAVPAPLPGILVTYDDATTAHFPYNQCVNLQNAAGSDLSVALFGDLVICDINTEFDCAGDVTRIPISFPENVPIPNLLHVPGTVFKSGSCFPIS</sequence>
<keyword evidence="1" id="KW-0732">Signal</keyword>
<feature type="signal peptide" evidence="1">
    <location>
        <begin position="1"/>
        <end position="22"/>
    </location>
</feature>
<evidence type="ECO:0000313" key="2">
    <source>
        <dbReference type="EMBL" id="KIJ43291.1"/>
    </source>
</evidence>